<accession>A0A2T0BJJ5</accession>
<comment type="caution">
    <text evidence="2">The sequence shown here is derived from an EMBL/GenBank/DDBJ whole genome shotgun (WGS) entry which is preliminary data.</text>
</comment>
<evidence type="ECO:0000313" key="2">
    <source>
        <dbReference type="EMBL" id="PRR84060.1"/>
    </source>
</evidence>
<keyword evidence="3" id="KW-1185">Reference proteome</keyword>
<feature type="compositionally biased region" description="Low complexity" evidence="1">
    <location>
        <begin position="80"/>
        <end position="91"/>
    </location>
</feature>
<evidence type="ECO:0000313" key="3">
    <source>
        <dbReference type="Proteomes" id="UP000239471"/>
    </source>
</evidence>
<feature type="compositionally biased region" description="Low complexity" evidence="1">
    <location>
        <begin position="99"/>
        <end position="113"/>
    </location>
</feature>
<dbReference type="Pfam" id="PF14282">
    <property type="entry name" value="FlxA"/>
    <property type="match status" value="1"/>
</dbReference>
<evidence type="ECO:0000256" key="1">
    <source>
        <dbReference type="SAM" id="MobiDB-lite"/>
    </source>
</evidence>
<sequence>MNISSVSTTNSYSPVSNKSEIAQLEKQKATLQTELSQVTQGTDDEKTKQAKSTQIQSQIQLIDAQIAQMRSEKSDQKQNTIDQKSISSDSTKISDKNESSSASNSSNSASVNSTNIIDVFA</sequence>
<dbReference type="EMBL" id="PVXQ01000003">
    <property type="protein sequence ID" value="PRR84060.1"/>
    <property type="molecule type" value="Genomic_DNA"/>
</dbReference>
<dbReference type="Proteomes" id="UP000239471">
    <property type="component" value="Unassembled WGS sequence"/>
</dbReference>
<feature type="region of interest" description="Disordered" evidence="1">
    <location>
        <begin position="35"/>
        <end position="55"/>
    </location>
</feature>
<name>A0A2T0BJJ5_9CLOT</name>
<dbReference type="RefSeq" id="WP_106058402.1">
    <property type="nucleotide sequence ID" value="NZ_PVXQ01000003.1"/>
</dbReference>
<feature type="region of interest" description="Disordered" evidence="1">
    <location>
        <begin position="67"/>
        <end position="121"/>
    </location>
</feature>
<proteinExistence type="predicted"/>
<dbReference type="AlphaFoldDB" id="A0A2T0BJJ5"/>
<organism evidence="2 3">
    <name type="scientific">Clostridium vincentii</name>
    <dbReference type="NCBI Taxonomy" id="52704"/>
    <lineage>
        <taxon>Bacteria</taxon>
        <taxon>Bacillati</taxon>
        <taxon>Bacillota</taxon>
        <taxon>Clostridia</taxon>
        <taxon>Eubacteriales</taxon>
        <taxon>Clostridiaceae</taxon>
        <taxon>Clostridium</taxon>
    </lineage>
</organism>
<reference evidence="2 3" key="1">
    <citation type="submission" date="2018-03" db="EMBL/GenBank/DDBJ databases">
        <title>Genome sequence of Clostridium vincentii DSM 10228.</title>
        <authorList>
            <person name="Poehlein A."/>
            <person name="Daniel R."/>
        </authorList>
    </citation>
    <scope>NUCLEOTIDE SEQUENCE [LARGE SCALE GENOMIC DNA]</scope>
    <source>
        <strain evidence="2 3">DSM 10228</strain>
    </source>
</reference>
<gene>
    <name evidence="2" type="ORF">CLVI_03580</name>
</gene>
<protein>
    <recommendedName>
        <fullName evidence="4">FlxA-like protein</fullName>
    </recommendedName>
</protein>
<dbReference type="InterPro" id="IPR025577">
    <property type="entry name" value="FlxA"/>
</dbReference>
<evidence type="ECO:0008006" key="4">
    <source>
        <dbReference type="Google" id="ProtNLM"/>
    </source>
</evidence>